<keyword evidence="3" id="KW-1185">Reference proteome</keyword>
<feature type="transmembrane region" description="Helical" evidence="1">
    <location>
        <begin position="15"/>
        <end position="35"/>
    </location>
</feature>
<feature type="transmembrane region" description="Helical" evidence="1">
    <location>
        <begin position="97"/>
        <end position="115"/>
    </location>
</feature>
<reference evidence="2 3" key="1">
    <citation type="submission" date="2018-02" db="EMBL/GenBank/DDBJ databases">
        <title>Draft genome sequence of Streptococcus oricebi CCUG 70868T type strain.</title>
        <authorList>
            <person name="Mendez V."/>
            <person name="Salva-Serra F."/>
            <person name="Jaen-Luchoro D."/>
            <person name="Gonzales-Siles L."/>
            <person name="Karlsson R."/>
            <person name="Engstrom-Jakobsson H."/>
            <person name="Busquets A."/>
            <person name="Gomila M."/>
            <person name="Pineiro-Iglesias B."/>
            <person name="Bennasar-Figueras A."/>
            <person name="Seeger M."/>
            <person name="Moore E."/>
        </authorList>
    </citation>
    <scope>NUCLEOTIDE SEQUENCE [LARGE SCALE GENOMIC DNA]</scope>
    <source>
        <strain evidence="2 3">CCUG 70868</strain>
    </source>
</reference>
<keyword evidence="1" id="KW-1133">Transmembrane helix</keyword>
<comment type="caution">
    <text evidence="2">The sequence shown here is derived from an EMBL/GenBank/DDBJ whole genome shotgun (WGS) entry which is preliminary data.</text>
</comment>
<gene>
    <name evidence="2" type="ORF">C4K46_01850</name>
</gene>
<proteinExistence type="predicted"/>
<dbReference type="Pfam" id="PF14808">
    <property type="entry name" value="TMEM164"/>
    <property type="match status" value="1"/>
</dbReference>
<feature type="transmembrane region" description="Helical" evidence="1">
    <location>
        <begin position="194"/>
        <end position="211"/>
    </location>
</feature>
<sequence>MNDFLTTTKTSAPPISLLWFIVMMMVLVFLAYTSIKYYANPLYRKTFKFLQGFQLLALYAWYIGFAIPFSNSLPFYHCRLAMFAVLFLPDKWRSKQYFALLGASGAVFALGYPVFDPYDFPHITSFSFLLGHYALFVNSLVYLFNHYDKKLLNKKMIVLYTFGLNLFLVGVNQLTGGNYGLLSRPPIIKGDSLLVNYLVVSTILATALLLFDELFKRREKKILALIK</sequence>
<feature type="transmembrane region" description="Helical" evidence="1">
    <location>
        <begin position="47"/>
        <end position="67"/>
    </location>
</feature>
<dbReference type="NCBIfam" id="TIGR02206">
    <property type="entry name" value="intg_mem_TP0381"/>
    <property type="match status" value="1"/>
</dbReference>
<evidence type="ECO:0000313" key="2">
    <source>
        <dbReference type="EMBL" id="MBP2622677.1"/>
    </source>
</evidence>
<name>A0ABS5B1G4_9STRE</name>
<evidence type="ECO:0000313" key="3">
    <source>
        <dbReference type="Proteomes" id="UP001519296"/>
    </source>
</evidence>
<feature type="transmembrane region" description="Helical" evidence="1">
    <location>
        <begin position="127"/>
        <end position="145"/>
    </location>
</feature>
<protein>
    <submittedName>
        <fullName evidence="2">TIGR02206 family membrane protein</fullName>
    </submittedName>
</protein>
<feature type="transmembrane region" description="Helical" evidence="1">
    <location>
        <begin position="157"/>
        <end position="174"/>
    </location>
</feature>
<keyword evidence="1" id="KW-0472">Membrane</keyword>
<organism evidence="2 3">
    <name type="scientific">Streptococcus oricebi</name>
    <dbReference type="NCBI Taxonomy" id="1547447"/>
    <lineage>
        <taxon>Bacteria</taxon>
        <taxon>Bacillati</taxon>
        <taxon>Bacillota</taxon>
        <taxon>Bacilli</taxon>
        <taxon>Lactobacillales</taxon>
        <taxon>Streptococcaceae</taxon>
        <taxon>Streptococcus</taxon>
    </lineage>
</organism>
<evidence type="ECO:0000256" key="1">
    <source>
        <dbReference type="SAM" id="Phobius"/>
    </source>
</evidence>
<accession>A0ABS5B1G4</accession>
<dbReference type="InterPro" id="IPR011737">
    <property type="entry name" value="CHP02206_TP0381"/>
</dbReference>
<dbReference type="RefSeq" id="WP_209626771.1">
    <property type="nucleotide sequence ID" value="NZ_PRDG01000001.1"/>
</dbReference>
<dbReference type="EMBL" id="PRDG01000001">
    <property type="protein sequence ID" value="MBP2622677.1"/>
    <property type="molecule type" value="Genomic_DNA"/>
</dbReference>
<dbReference type="Proteomes" id="UP001519296">
    <property type="component" value="Unassembled WGS sequence"/>
</dbReference>
<keyword evidence="1" id="KW-0812">Transmembrane</keyword>